<evidence type="ECO:0000256" key="1">
    <source>
        <dbReference type="SAM" id="MobiDB-lite"/>
    </source>
</evidence>
<proteinExistence type="predicted"/>
<dbReference type="InterPro" id="IPR006976">
    <property type="entry name" value="VanZ-like"/>
</dbReference>
<keyword evidence="2" id="KW-0472">Membrane</keyword>
<feature type="transmembrane region" description="Helical" evidence="2">
    <location>
        <begin position="12"/>
        <end position="29"/>
    </location>
</feature>
<keyword evidence="5" id="KW-1185">Reference proteome</keyword>
<reference evidence="4 5" key="1">
    <citation type="submission" date="2024-10" db="EMBL/GenBank/DDBJ databases">
        <title>The Natural Products Discovery Center: Release of the First 8490 Sequenced Strains for Exploring Actinobacteria Biosynthetic Diversity.</title>
        <authorList>
            <person name="Kalkreuter E."/>
            <person name="Kautsar S.A."/>
            <person name="Yang D."/>
            <person name="Bader C.D."/>
            <person name="Teijaro C.N."/>
            <person name="Fluegel L."/>
            <person name="Davis C.M."/>
            <person name="Simpson J.R."/>
            <person name="Lauterbach L."/>
            <person name="Steele A.D."/>
            <person name="Gui C."/>
            <person name="Meng S."/>
            <person name="Li G."/>
            <person name="Viehrig K."/>
            <person name="Ye F."/>
            <person name="Su P."/>
            <person name="Kiefer A.F."/>
            <person name="Nichols A."/>
            <person name="Cepeda A.J."/>
            <person name="Yan W."/>
            <person name="Fan B."/>
            <person name="Jiang Y."/>
            <person name="Adhikari A."/>
            <person name="Zheng C.-J."/>
            <person name="Schuster L."/>
            <person name="Cowan T.M."/>
            <person name="Smanski M.J."/>
            <person name="Chevrette M.G."/>
            <person name="De Carvalho L.P.S."/>
            <person name="Shen B."/>
        </authorList>
    </citation>
    <scope>NUCLEOTIDE SEQUENCE [LARGE SCALE GENOMIC DNA]</scope>
    <source>
        <strain evidence="4 5">NPDC049639</strain>
    </source>
</reference>
<evidence type="ECO:0000259" key="3">
    <source>
        <dbReference type="Pfam" id="PF04892"/>
    </source>
</evidence>
<feature type="transmembrane region" description="Helical" evidence="2">
    <location>
        <begin position="119"/>
        <end position="140"/>
    </location>
</feature>
<feature type="transmembrane region" description="Helical" evidence="2">
    <location>
        <begin position="90"/>
        <end position="112"/>
    </location>
</feature>
<dbReference type="PANTHER" id="PTHR36834:SF1">
    <property type="entry name" value="INTEGRAL MEMBRANE PROTEIN"/>
    <property type="match status" value="1"/>
</dbReference>
<dbReference type="RefSeq" id="WP_398278193.1">
    <property type="nucleotide sequence ID" value="NZ_JBITLV010000002.1"/>
</dbReference>
<name>A0ABW8AL97_9ACTN</name>
<keyword evidence="2" id="KW-0812">Transmembrane</keyword>
<feature type="region of interest" description="Disordered" evidence="1">
    <location>
        <begin position="201"/>
        <end position="221"/>
    </location>
</feature>
<dbReference type="Pfam" id="PF04892">
    <property type="entry name" value="VanZ"/>
    <property type="match status" value="1"/>
</dbReference>
<dbReference type="EMBL" id="JBITLV010000002">
    <property type="protein sequence ID" value="MFI7587143.1"/>
    <property type="molecule type" value="Genomic_DNA"/>
</dbReference>
<feature type="compositionally biased region" description="Basic and acidic residues" evidence="1">
    <location>
        <begin position="209"/>
        <end position="221"/>
    </location>
</feature>
<dbReference type="PANTHER" id="PTHR36834">
    <property type="entry name" value="MEMBRANE PROTEIN-RELATED"/>
    <property type="match status" value="1"/>
</dbReference>
<sequence>MYQFVQSFGGQVLIEVCIVVAACALAWQVRLSRAFPYGLDPAPTVLALGSGLAIAVATLTPRSNARSPGYLQTEPLATIRLYKWDSLESFVIYAGGNVALFVPLGFFLYLSLRELMSGAAFLVAVLLSGGASMTVEILQLPIWSRSTDVDDVILNTLGGVTGAALALGAVYLLRRYGYLGRPPAARAEPPRQYSYLAVRPERLASGAPEEPKSRRDDAGPA</sequence>
<feature type="transmembrane region" description="Helical" evidence="2">
    <location>
        <begin position="152"/>
        <end position="173"/>
    </location>
</feature>
<keyword evidence="2" id="KW-1133">Transmembrane helix</keyword>
<evidence type="ECO:0000256" key="2">
    <source>
        <dbReference type="SAM" id="Phobius"/>
    </source>
</evidence>
<dbReference type="Proteomes" id="UP001612915">
    <property type="component" value="Unassembled WGS sequence"/>
</dbReference>
<organism evidence="4 5">
    <name type="scientific">Spongisporangium articulatum</name>
    <dbReference type="NCBI Taxonomy" id="3362603"/>
    <lineage>
        <taxon>Bacteria</taxon>
        <taxon>Bacillati</taxon>
        <taxon>Actinomycetota</taxon>
        <taxon>Actinomycetes</taxon>
        <taxon>Kineosporiales</taxon>
        <taxon>Kineosporiaceae</taxon>
        <taxon>Spongisporangium</taxon>
    </lineage>
</organism>
<protein>
    <submittedName>
        <fullName evidence="4">VanZ family protein</fullName>
    </submittedName>
</protein>
<accession>A0ABW8AL97</accession>
<dbReference type="InterPro" id="IPR053150">
    <property type="entry name" value="Teicoplanin_resist-assoc"/>
</dbReference>
<gene>
    <name evidence="4" type="ORF">ACIB24_08725</name>
</gene>
<evidence type="ECO:0000313" key="5">
    <source>
        <dbReference type="Proteomes" id="UP001612915"/>
    </source>
</evidence>
<comment type="caution">
    <text evidence="4">The sequence shown here is derived from an EMBL/GenBank/DDBJ whole genome shotgun (WGS) entry which is preliminary data.</text>
</comment>
<feature type="domain" description="VanZ-like" evidence="3">
    <location>
        <begin position="71"/>
        <end position="167"/>
    </location>
</feature>
<evidence type="ECO:0000313" key="4">
    <source>
        <dbReference type="EMBL" id="MFI7587143.1"/>
    </source>
</evidence>